<dbReference type="InterPro" id="IPR036597">
    <property type="entry name" value="Fido-like_dom_sf"/>
</dbReference>
<feature type="binding site" evidence="2">
    <location>
        <begin position="255"/>
        <end position="256"/>
    </location>
    <ligand>
        <name>ATP</name>
        <dbReference type="ChEBI" id="CHEBI:30616"/>
    </ligand>
</feature>
<proteinExistence type="predicted"/>
<sequence length="394" mass="44621">MVPADEHRYLSTHPWITFTFDMGRLRPRTWVLLGEAASKCEHLARSVMPPAVAEDLNQVSLVRGAYGTTSIEGNSLSEEEVQAIVQGQSSIPPSRAYLQQEIENLLSLFNDIARDCLEAPPPLSPDRLKKQHARLLVGQPEKADVVPGEFRTYDVVVNRYRGVPPEDCAYLMDRLCAWLNDDLAALDGNDEVLRVPQALALAILAHLYLAWIHPFGDGNGRIARLLEFEIMLRAGVPMPAAHLLSDHYNKTRDRYYAVLERTSRDDNHPVEDFVHYAVEGLVDGLRGHIEKVQSMQVFVMWQSYVHEQFHGARTRARARMRDVVLALPPGKWTLPDEIVLLGKRINEAYQGTTPKTMSRDLNALEKMGLVERRRGLGVRPRTERMIAFLPPRRG</sequence>
<gene>
    <name evidence="4" type="ORF">PROPAUS_0521</name>
</gene>
<organism evidence="4 5">
    <name type="scientific">Propionibacterium australiense</name>
    <dbReference type="NCBI Taxonomy" id="119981"/>
    <lineage>
        <taxon>Bacteria</taxon>
        <taxon>Bacillati</taxon>
        <taxon>Actinomycetota</taxon>
        <taxon>Actinomycetes</taxon>
        <taxon>Propionibacteriales</taxon>
        <taxon>Propionibacteriaceae</taxon>
        <taxon>Propionibacterium</taxon>
    </lineage>
</organism>
<evidence type="ECO:0000313" key="5">
    <source>
        <dbReference type="Proteomes" id="UP000263928"/>
    </source>
</evidence>
<protein>
    <submittedName>
        <fullName evidence="4">Fido domain profile</fullName>
    </submittedName>
</protein>
<dbReference type="Gene3D" id="1.10.3290.10">
    <property type="entry name" value="Fido-like domain"/>
    <property type="match status" value="1"/>
</dbReference>
<accession>A0A383S4Y9</accession>
<dbReference type="AlphaFoldDB" id="A0A383S4Y9"/>
<feature type="binding site" evidence="2">
    <location>
        <begin position="217"/>
        <end position="224"/>
    </location>
    <ligand>
        <name>ATP</name>
        <dbReference type="ChEBI" id="CHEBI:30616"/>
    </ligand>
</feature>
<dbReference type="InterPro" id="IPR003812">
    <property type="entry name" value="Fido"/>
</dbReference>
<dbReference type="SUPFAM" id="SSF140931">
    <property type="entry name" value="Fic-like"/>
    <property type="match status" value="1"/>
</dbReference>
<dbReference type="PANTHER" id="PTHR13504">
    <property type="entry name" value="FIDO DOMAIN-CONTAINING PROTEIN DDB_G0283145"/>
    <property type="match status" value="1"/>
</dbReference>
<dbReference type="Pfam" id="PF02661">
    <property type="entry name" value="Fic"/>
    <property type="match status" value="1"/>
</dbReference>
<dbReference type="PROSITE" id="PS51459">
    <property type="entry name" value="FIDO"/>
    <property type="match status" value="1"/>
</dbReference>
<dbReference type="GO" id="GO:0005524">
    <property type="term" value="F:ATP binding"/>
    <property type="evidence" value="ECO:0007669"/>
    <property type="project" value="UniProtKB-KW"/>
</dbReference>
<dbReference type="InterPro" id="IPR040198">
    <property type="entry name" value="Fido_containing"/>
</dbReference>
<evidence type="ECO:0000256" key="2">
    <source>
        <dbReference type="PIRSR" id="PIRSR640198-2"/>
    </source>
</evidence>
<keyword evidence="2" id="KW-0547">Nucleotide-binding</keyword>
<evidence type="ECO:0000313" key="4">
    <source>
        <dbReference type="EMBL" id="SYZ32632.1"/>
    </source>
</evidence>
<keyword evidence="5" id="KW-1185">Reference proteome</keyword>
<feature type="site" description="Important for autoinhibition of adenylyltransferase activity" evidence="3">
    <location>
        <position position="72"/>
    </location>
</feature>
<keyword evidence="2" id="KW-0067">ATP-binding</keyword>
<name>A0A383S4Y9_9ACTN</name>
<dbReference type="RefSeq" id="WP_119161006.1">
    <property type="nucleotide sequence ID" value="NZ_LR134442.1"/>
</dbReference>
<evidence type="ECO:0000256" key="3">
    <source>
        <dbReference type="PIRSR" id="PIRSR640198-3"/>
    </source>
</evidence>
<dbReference type="PANTHER" id="PTHR13504:SF38">
    <property type="entry name" value="FIDO DOMAIN-CONTAINING PROTEIN"/>
    <property type="match status" value="1"/>
</dbReference>
<reference evidence="5" key="1">
    <citation type="submission" date="2018-08" db="EMBL/GenBank/DDBJ databases">
        <authorList>
            <person name="Hornung B."/>
        </authorList>
    </citation>
    <scope>NUCLEOTIDE SEQUENCE [LARGE SCALE GENOMIC DNA]</scope>
</reference>
<evidence type="ECO:0000256" key="1">
    <source>
        <dbReference type="PIRSR" id="PIRSR640198-1"/>
    </source>
</evidence>
<dbReference type="EMBL" id="UNQJ01000002">
    <property type="protein sequence ID" value="SYZ32632.1"/>
    <property type="molecule type" value="Genomic_DNA"/>
</dbReference>
<feature type="active site" evidence="1">
    <location>
        <position position="213"/>
    </location>
</feature>
<dbReference type="Proteomes" id="UP000263928">
    <property type="component" value="Unassembled WGS sequence"/>
</dbReference>